<dbReference type="KEGG" id="tbg:TbgDal_VIII8490"/>
<evidence type="ECO:0000256" key="1">
    <source>
        <dbReference type="SAM" id="Phobius"/>
    </source>
</evidence>
<keyword evidence="1" id="KW-0812">Transmembrane</keyword>
<keyword evidence="1" id="KW-1133">Transmembrane helix</keyword>
<protein>
    <submittedName>
        <fullName evidence="2">Uncharacterized protein</fullName>
    </submittedName>
</protein>
<reference evidence="3" key="1">
    <citation type="journal article" date="2010" name="PLoS Negl. Trop. Dis.">
        <title>The genome sequence of Trypanosoma brucei gambiense, causative agent of chronic human african trypanosomiasis.</title>
        <authorList>
            <person name="Jackson A.P."/>
            <person name="Sanders M."/>
            <person name="Berry A."/>
            <person name="McQuillan J."/>
            <person name="Aslett M.A."/>
            <person name="Quail M.A."/>
            <person name="Chukualim B."/>
            <person name="Capewell P."/>
            <person name="MacLeod A."/>
            <person name="Melville S.E."/>
            <person name="Gibson W."/>
            <person name="Barry J.D."/>
            <person name="Berriman M."/>
            <person name="Hertz-Fowler C."/>
        </authorList>
    </citation>
    <scope>NUCLEOTIDE SEQUENCE [LARGE SCALE GENOMIC DNA]</scope>
    <source>
        <strain evidence="3">MHOM/CI/86/DAL972</strain>
    </source>
</reference>
<feature type="transmembrane region" description="Helical" evidence="1">
    <location>
        <begin position="95"/>
        <end position="115"/>
    </location>
</feature>
<evidence type="ECO:0000313" key="3">
    <source>
        <dbReference type="Proteomes" id="UP000002316"/>
    </source>
</evidence>
<dbReference type="GeneID" id="23864094"/>
<dbReference type="AlphaFoldDB" id="C9ZWW6"/>
<keyword evidence="1" id="KW-0472">Membrane</keyword>
<sequence length="129" mass="15256">MQGQLIQTGRRKTQQRKKKNISLNRENVCESSMMKRKQNYSNDIKFKKEDTSVASLTLVQVGPSIIKSKRKLSSHARRHAGAMTSYLQGQQSKRAFIYIYIYIYIYMHNSVYLCWCISRRGRRTLFFSF</sequence>
<dbReference type="EMBL" id="FN554971">
    <property type="protein sequence ID" value="CBH13905.1"/>
    <property type="molecule type" value="Genomic_DNA"/>
</dbReference>
<dbReference type="RefSeq" id="XP_011776181.1">
    <property type="nucleotide sequence ID" value="XM_011777879.1"/>
</dbReference>
<organism evidence="2 3">
    <name type="scientific">Trypanosoma brucei gambiense (strain MHOM/CI/86/DAL972)</name>
    <dbReference type="NCBI Taxonomy" id="679716"/>
    <lineage>
        <taxon>Eukaryota</taxon>
        <taxon>Discoba</taxon>
        <taxon>Euglenozoa</taxon>
        <taxon>Kinetoplastea</taxon>
        <taxon>Metakinetoplastina</taxon>
        <taxon>Trypanosomatida</taxon>
        <taxon>Trypanosomatidae</taxon>
        <taxon>Trypanosoma</taxon>
    </lineage>
</organism>
<evidence type="ECO:0000313" key="2">
    <source>
        <dbReference type="EMBL" id="CBH13905.1"/>
    </source>
</evidence>
<gene>
    <name evidence="2" type="ORF">TbgDal_VIII8490</name>
</gene>
<dbReference type="Proteomes" id="UP000002316">
    <property type="component" value="Chromosome 8"/>
</dbReference>
<accession>C9ZWW6</accession>
<proteinExistence type="predicted"/>
<name>C9ZWW6_TRYB9</name>